<keyword evidence="2" id="KW-0614">Plasmid</keyword>
<evidence type="ECO:0000313" key="3">
    <source>
        <dbReference type="Proteomes" id="UP000059113"/>
    </source>
</evidence>
<accession>A0A160HUS2</accession>
<evidence type="ECO:0000313" key="2">
    <source>
        <dbReference type="EMBL" id="ANC50753.1"/>
    </source>
</evidence>
<sequence length="58" mass="6244">MRRTASDAPEPDYSSKHSAAEEPVGAYAELLAADPGSHLIVEEPRLRSLMGQRGDHVA</sequence>
<gene>
    <name evidence="2" type="ORF">CP97_15062</name>
</gene>
<evidence type="ECO:0000256" key="1">
    <source>
        <dbReference type="SAM" id="MobiDB-lite"/>
    </source>
</evidence>
<organism evidence="2 3">
    <name type="scientific">Aurantiacibacter atlanticus</name>
    <dbReference type="NCBI Taxonomy" id="1648404"/>
    <lineage>
        <taxon>Bacteria</taxon>
        <taxon>Pseudomonadati</taxon>
        <taxon>Pseudomonadota</taxon>
        <taxon>Alphaproteobacteria</taxon>
        <taxon>Sphingomonadales</taxon>
        <taxon>Erythrobacteraceae</taxon>
        <taxon>Aurantiacibacter</taxon>
    </lineage>
</organism>
<keyword evidence="3" id="KW-1185">Reference proteome</keyword>
<proteinExistence type="predicted"/>
<name>A0A160HUS2_9SPHN</name>
<dbReference type="AlphaFoldDB" id="A0A160HUS2"/>
<reference evidence="2 3" key="1">
    <citation type="submission" date="2016-04" db="EMBL/GenBank/DDBJ databases">
        <title>The complete genome sequence of Erythrobacter atlanticus s21-N3.</title>
        <authorList>
            <person name="Wang W."/>
            <person name="Wang L."/>
            <person name="Zhuang L."/>
            <person name="Shao Z."/>
        </authorList>
    </citation>
    <scope>NUCLEOTIDE SEQUENCE [LARGE SCALE GENOMIC DNA]</scope>
    <source>
        <strain evidence="3">s21-N3</strain>
        <plasmid evidence="3">Plasmid</plasmid>
    </source>
</reference>
<feature type="region of interest" description="Disordered" evidence="1">
    <location>
        <begin position="1"/>
        <end position="21"/>
    </location>
</feature>
<geneLocation type="plasmid" evidence="3"/>
<protein>
    <submittedName>
        <fullName evidence="2">Uncharacterized protein</fullName>
    </submittedName>
</protein>
<dbReference type="KEGG" id="ery:CP97_15062"/>
<dbReference type="Proteomes" id="UP000059113">
    <property type="component" value="Plasmid"/>
</dbReference>
<dbReference type="EMBL" id="CP015441">
    <property type="protein sequence ID" value="ANC50753.1"/>
    <property type="molecule type" value="Genomic_DNA"/>
</dbReference>